<accession>A0A835ND04</accession>
<organism evidence="1">
    <name type="scientific">Lamprotornis superbus</name>
    <dbReference type="NCBI Taxonomy" id="245042"/>
    <lineage>
        <taxon>Eukaryota</taxon>
        <taxon>Metazoa</taxon>
        <taxon>Chordata</taxon>
        <taxon>Craniata</taxon>
        <taxon>Vertebrata</taxon>
        <taxon>Euteleostomi</taxon>
        <taxon>Archelosauria</taxon>
        <taxon>Archosauria</taxon>
        <taxon>Dinosauria</taxon>
        <taxon>Saurischia</taxon>
        <taxon>Theropoda</taxon>
        <taxon>Coelurosauria</taxon>
        <taxon>Aves</taxon>
        <taxon>Neognathae</taxon>
        <taxon>Neoaves</taxon>
        <taxon>Telluraves</taxon>
        <taxon>Australaves</taxon>
        <taxon>Passeriformes</taxon>
        <taxon>Sturnidae</taxon>
        <taxon>Lamprotornis</taxon>
    </lineage>
</organism>
<sequence length="225" mass="24580">MGASGIQPRGGEIYGPFEWHPAKRWGDLRAIVRCSETEHALVLQEAAVGIVPVQRHCTMDSTASTERQQTITQQACTLTRPELLSRSRWEVLGVASILVTVGPVARTGMLPAEILYGAEFLPDQSCHLCGLWLILCRISPRPKLSPPRTVADIGAPKASSKLTSGNWDGEICFPRNRGSIDYLGPLAQAGLLPTKIPHSTGLLPDQNYHYLEAWVPLECQTPPPN</sequence>
<name>A0A835ND04_9PASS</name>
<evidence type="ECO:0000313" key="2">
    <source>
        <dbReference type="EMBL" id="KAI1229531.1"/>
    </source>
</evidence>
<reference evidence="2" key="3">
    <citation type="submission" date="2022-01" db="EMBL/GenBank/DDBJ databases">
        <authorList>
            <person name="Rubenstein D.R."/>
        </authorList>
    </citation>
    <scope>NUCLEOTIDE SEQUENCE</scope>
    <source>
        <strain evidence="2">SS15</strain>
        <tissue evidence="2">Liver</tissue>
    </source>
</reference>
<dbReference type="EMBL" id="JADDUC010000712">
    <property type="protein sequence ID" value="KAG0112898.1"/>
    <property type="molecule type" value="Genomic_DNA"/>
</dbReference>
<reference evidence="1" key="1">
    <citation type="submission" date="2020-10" db="EMBL/GenBank/DDBJ databases">
        <title>Feather gene expression reveals the developmental basis of iridescence in African starlings.</title>
        <authorList>
            <person name="Rubenstein D.R."/>
        </authorList>
    </citation>
    <scope>NUCLEOTIDE SEQUENCE</scope>
    <source>
        <strain evidence="1">SS15</strain>
        <tissue evidence="1">Liver</tissue>
    </source>
</reference>
<dbReference type="EMBL" id="JADDUC020000087">
    <property type="protein sequence ID" value="KAI1229531.1"/>
    <property type="molecule type" value="Genomic_DNA"/>
</dbReference>
<proteinExistence type="predicted"/>
<dbReference type="Proteomes" id="UP000618051">
    <property type="component" value="Unassembled WGS sequence"/>
</dbReference>
<evidence type="ECO:0000313" key="3">
    <source>
        <dbReference type="Proteomes" id="UP000618051"/>
    </source>
</evidence>
<evidence type="ECO:0000313" key="1">
    <source>
        <dbReference type="EMBL" id="KAG0112898.1"/>
    </source>
</evidence>
<comment type="caution">
    <text evidence="1">The sequence shown here is derived from an EMBL/GenBank/DDBJ whole genome shotgun (WGS) entry which is preliminary data.</text>
</comment>
<keyword evidence="3" id="KW-1185">Reference proteome</keyword>
<protein>
    <submittedName>
        <fullName evidence="1">Uncharacterized protein</fullName>
    </submittedName>
</protein>
<dbReference type="AlphaFoldDB" id="A0A835ND04"/>
<reference evidence="2 3" key="2">
    <citation type="journal article" date="2021" name="J. Hered.">
        <title>Feather Gene Expression Elucidates the Developmental Basis of Plumage Iridescence in African Starlings.</title>
        <authorList>
            <person name="Rubenstein D.R."/>
            <person name="Corvelo A."/>
            <person name="MacManes M.D."/>
            <person name="Maia R."/>
            <person name="Narzisi G."/>
            <person name="Rousaki A."/>
            <person name="Vandenabeele P."/>
            <person name="Shawkey M.D."/>
            <person name="Solomon J."/>
        </authorList>
    </citation>
    <scope>NUCLEOTIDE SEQUENCE [LARGE SCALE GENOMIC DNA]</scope>
    <source>
        <strain evidence="2">SS15</strain>
    </source>
</reference>
<gene>
    <name evidence="2" type="ORF">IHE44_0014698</name>
    <name evidence="1" type="ORF">IHE44_013491</name>
</gene>